<gene>
    <name evidence="1" type="ORF">NLJ89_g5006</name>
</gene>
<sequence length="408" mass="45998">MDPPSILLEITEQIIDVLASENHQGSAIKACATVSRDLLAICRKHLFSTIHIQRDIHSVGPNSSLSPPHTIARNARFVELITATPAIADCVRTLNYAISRQDRNDAALWKTLEKLTRLQCLKLRLLTSTNGIDWGDPRMEGLRSVFFHLTSLPTFIDLSLDGPFYSFPFSLFASSPNLKSLSVSELHISDSDPLDEFKMRSNIRPALLQEFHQGLHADEATEKLLRCPFLDFTNLTKVSLTLEEETEEYLKSFVQRLQYLTFVHMNVSSMVLTLVDLAKITASSRRSLKVVSLEILCPFDDEDPLLGLCPELEKMADENVLESILIDATVSGPDGCRTEEEWGRLSEVLMKEEWSCLRQVTLSIAIAGGRNPELELEAKLGKLPFTQLAELRSTERFKFEYDCRVVDE</sequence>
<accession>A0A9W8MXK5</accession>
<dbReference type="Proteomes" id="UP001148786">
    <property type="component" value="Unassembled WGS sequence"/>
</dbReference>
<reference evidence="1" key="1">
    <citation type="submission" date="2022-07" db="EMBL/GenBank/DDBJ databases">
        <title>Genome Sequence of Agrocybe chaxingu.</title>
        <authorList>
            <person name="Buettner E."/>
        </authorList>
    </citation>
    <scope>NUCLEOTIDE SEQUENCE</scope>
    <source>
        <strain evidence="1">MP-N11</strain>
    </source>
</reference>
<name>A0A9W8MXK5_9AGAR</name>
<protein>
    <submittedName>
        <fullName evidence="1">Uncharacterized protein</fullName>
    </submittedName>
</protein>
<dbReference type="EMBL" id="JANKHO010000446">
    <property type="protein sequence ID" value="KAJ3509837.1"/>
    <property type="molecule type" value="Genomic_DNA"/>
</dbReference>
<dbReference type="SUPFAM" id="SSF52047">
    <property type="entry name" value="RNI-like"/>
    <property type="match status" value="1"/>
</dbReference>
<proteinExistence type="predicted"/>
<organism evidence="1 2">
    <name type="scientific">Agrocybe chaxingu</name>
    <dbReference type="NCBI Taxonomy" id="84603"/>
    <lineage>
        <taxon>Eukaryota</taxon>
        <taxon>Fungi</taxon>
        <taxon>Dikarya</taxon>
        <taxon>Basidiomycota</taxon>
        <taxon>Agaricomycotina</taxon>
        <taxon>Agaricomycetes</taxon>
        <taxon>Agaricomycetidae</taxon>
        <taxon>Agaricales</taxon>
        <taxon>Agaricineae</taxon>
        <taxon>Strophariaceae</taxon>
        <taxon>Agrocybe</taxon>
    </lineage>
</organism>
<comment type="caution">
    <text evidence="1">The sequence shown here is derived from an EMBL/GenBank/DDBJ whole genome shotgun (WGS) entry which is preliminary data.</text>
</comment>
<evidence type="ECO:0000313" key="2">
    <source>
        <dbReference type="Proteomes" id="UP001148786"/>
    </source>
</evidence>
<evidence type="ECO:0000313" key="1">
    <source>
        <dbReference type="EMBL" id="KAJ3509837.1"/>
    </source>
</evidence>
<keyword evidence="2" id="KW-1185">Reference proteome</keyword>
<dbReference type="AlphaFoldDB" id="A0A9W8MXK5"/>
<dbReference type="OrthoDB" id="2745898at2759"/>